<dbReference type="EMBL" id="JAGKQM010000001">
    <property type="protein sequence ID" value="KAH0943565.1"/>
    <property type="molecule type" value="Genomic_DNA"/>
</dbReference>
<proteinExistence type="predicted"/>
<dbReference type="Proteomes" id="UP000824890">
    <property type="component" value="Unassembled WGS sequence"/>
</dbReference>
<evidence type="ECO:0000313" key="1">
    <source>
        <dbReference type="EMBL" id="KAH0943565.1"/>
    </source>
</evidence>
<reference evidence="1 2" key="1">
    <citation type="submission" date="2021-05" db="EMBL/GenBank/DDBJ databases">
        <title>Genome Assembly of Synthetic Allotetraploid Brassica napus Reveals Homoeologous Exchanges between Subgenomes.</title>
        <authorList>
            <person name="Davis J.T."/>
        </authorList>
    </citation>
    <scope>NUCLEOTIDE SEQUENCE [LARGE SCALE GENOMIC DNA]</scope>
    <source>
        <strain evidence="2">cv. Da-Ae</strain>
        <tissue evidence="1">Seedling</tissue>
    </source>
</reference>
<evidence type="ECO:0000313" key="2">
    <source>
        <dbReference type="Proteomes" id="UP000824890"/>
    </source>
</evidence>
<gene>
    <name evidence="1" type="ORF">HID58_003202</name>
</gene>
<organism evidence="1 2">
    <name type="scientific">Brassica napus</name>
    <name type="common">Rape</name>
    <dbReference type="NCBI Taxonomy" id="3708"/>
    <lineage>
        <taxon>Eukaryota</taxon>
        <taxon>Viridiplantae</taxon>
        <taxon>Streptophyta</taxon>
        <taxon>Embryophyta</taxon>
        <taxon>Tracheophyta</taxon>
        <taxon>Spermatophyta</taxon>
        <taxon>Magnoliopsida</taxon>
        <taxon>eudicotyledons</taxon>
        <taxon>Gunneridae</taxon>
        <taxon>Pentapetalae</taxon>
        <taxon>rosids</taxon>
        <taxon>malvids</taxon>
        <taxon>Brassicales</taxon>
        <taxon>Brassicaceae</taxon>
        <taxon>Brassiceae</taxon>
        <taxon>Brassica</taxon>
    </lineage>
</organism>
<name>A0ABQ8EPF7_BRANA</name>
<accession>A0ABQ8EPF7</accession>
<sequence length="228" mass="26130">MSYLPPVWTLANYANTFPETRDYRMTVEMLICALDHPISNLMALAEDFKEEDATTKYLLSIQAASRINTRTENPRWLYESLLQAVDQHVDKKLTTTIIVFNSPTLGSFPRSSDLPPPNFTNVFTDEDALPEHLITGYICSNLHVDIVPKGNRRSRIPKIAKFILFHALTHRRLPTTLLVLAEDILRDHPLFMTICQAVTSRGLNLIFQTPKSILTSELYLDPQLRSWF</sequence>
<comment type="caution">
    <text evidence="1">The sequence shown here is derived from an EMBL/GenBank/DDBJ whole genome shotgun (WGS) entry which is preliminary data.</text>
</comment>
<protein>
    <submittedName>
        <fullName evidence="1">Uncharacterized protein</fullName>
    </submittedName>
</protein>
<keyword evidence="2" id="KW-1185">Reference proteome</keyword>